<dbReference type="AlphaFoldDB" id="A0A318VMK9"/>
<reference evidence="1 2" key="1">
    <citation type="submission" date="2018-06" db="EMBL/GenBank/DDBJ databases">
        <title>Genomic Encyclopedia of Type Strains, Phase III (KMG-III): the genomes of soil and plant-associated and newly described type strains.</title>
        <authorList>
            <person name="Whitman W."/>
        </authorList>
    </citation>
    <scope>NUCLEOTIDE SEQUENCE [LARGE SCALE GENOMIC DNA]</scope>
    <source>
        <strain evidence="1 2">CECT 7730</strain>
    </source>
</reference>
<gene>
    <name evidence="1" type="ORF">DFP75_101901</name>
</gene>
<protein>
    <submittedName>
        <fullName evidence="1">Uncharacterized protein</fullName>
    </submittedName>
</protein>
<accession>A0A318VMK9</accession>
<dbReference type="EMBL" id="QKLW01000001">
    <property type="protein sequence ID" value="PYF84859.1"/>
    <property type="molecule type" value="Genomic_DNA"/>
</dbReference>
<organism evidence="1 2">
    <name type="scientific">Marinomonas alcarazii</name>
    <dbReference type="NCBI Taxonomy" id="491949"/>
    <lineage>
        <taxon>Bacteria</taxon>
        <taxon>Pseudomonadati</taxon>
        <taxon>Pseudomonadota</taxon>
        <taxon>Gammaproteobacteria</taxon>
        <taxon>Oceanospirillales</taxon>
        <taxon>Oceanospirillaceae</taxon>
        <taxon>Marinomonas</taxon>
    </lineage>
</organism>
<name>A0A318VMK9_9GAMM</name>
<evidence type="ECO:0000313" key="1">
    <source>
        <dbReference type="EMBL" id="PYF84859.1"/>
    </source>
</evidence>
<keyword evidence="2" id="KW-1185">Reference proteome</keyword>
<comment type="caution">
    <text evidence="1">The sequence shown here is derived from an EMBL/GenBank/DDBJ whole genome shotgun (WGS) entry which is preliminary data.</text>
</comment>
<sequence>MVSIDLCQNKLLFERVEFLLEILIGTNDDLGLRTY</sequence>
<evidence type="ECO:0000313" key="2">
    <source>
        <dbReference type="Proteomes" id="UP000247551"/>
    </source>
</evidence>
<dbReference type="Proteomes" id="UP000247551">
    <property type="component" value="Unassembled WGS sequence"/>
</dbReference>
<proteinExistence type="predicted"/>